<dbReference type="PROSITE" id="PS00649">
    <property type="entry name" value="G_PROTEIN_RECEP_F2_1"/>
    <property type="match status" value="1"/>
</dbReference>
<dbReference type="PRINTS" id="PR00249">
    <property type="entry name" value="GPCRSECRETIN"/>
</dbReference>
<keyword evidence="16" id="KW-1185">Reference proteome</keyword>
<dbReference type="SUPFAM" id="SSF111418">
    <property type="entry name" value="Hormone receptor domain"/>
    <property type="match status" value="1"/>
</dbReference>
<dbReference type="AlphaFoldDB" id="A0A2T7PCK9"/>
<keyword evidence="8" id="KW-0675">Receptor</keyword>
<evidence type="ECO:0000256" key="10">
    <source>
        <dbReference type="ARBA" id="ARBA00023224"/>
    </source>
</evidence>
<evidence type="ECO:0000256" key="6">
    <source>
        <dbReference type="ARBA" id="ARBA00023040"/>
    </source>
</evidence>
<dbReference type="InterPro" id="IPR000832">
    <property type="entry name" value="GPCR_2_secretin-like"/>
</dbReference>
<feature type="region of interest" description="Disordered" evidence="11">
    <location>
        <begin position="458"/>
        <end position="523"/>
    </location>
</feature>
<keyword evidence="5 12" id="KW-1133">Transmembrane helix</keyword>
<name>A0A2T7PCK9_POMCA</name>
<evidence type="ECO:0000256" key="9">
    <source>
        <dbReference type="ARBA" id="ARBA00023180"/>
    </source>
</evidence>
<dbReference type="GO" id="GO:0008528">
    <property type="term" value="F:G protein-coupled peptide receptor activity"/>
    <property type="evidence" value="ECO:0007669"/>
    <property type="project" value="TreeGrafter"/>
</dbReference>
<evidence type="ECO:0000256" key="12">
    <source>
        <dbReference type="SAM" id="Phobius"/>
    </source>
</evidence>
<dbReference type="Gene3D" id="4.10.1240.10">
    <property type="entry name" value="GPCR, family 2, extracellular hormone receptor domain"/>
    <property type="match status" value="1"/>
</dbReference>
<dbReference type="GO" id="GO:0017046">
    <property type="term" value="F:peptide hormone binding"/>
    <property type="evidence" value="ECO:0007669"/>
    <property type="project" value="TreeGrafter"/>
</dbReference>
<evidence type="ECO:0000313" key="15">
    <source>
        <dbReference type="EMBL" id="PVD31159.1"/>
    </source>
</evidence>
<protein>
    <recommendedName>
        <fullName evidence="17">Parathyroid hormone/parathyroid hormone-related peptide receptor</fullName>
    </recommendedName>
</protein>
<comment type="similarity">
    <text evidence="2">Belongs to the G-protein coupled receptor 2 family.</text>
</comment>
<dbReference type="GO" id="GO:0007166">
    <property type="term" value="P:cell surface receptor signaling pathway"/>
    <property type="evidence" value="ECO:0007669"/>
    <property type="project" value="InterPro"/>
</dbReference>
<keyword evidence="3" id="KW-1003">Cell membrane</keyword>
<evidence type="ECO:0000256" key="3">
    <source>
        <dbReference type="ARBA" id="ARBA00022475"/>
    </source>
</evidence>
<feature type="compositionally biased region" description="Basic and acidic residues" evidence="11">
    <location>
        <begin position="512"/>
        <end position="523"/>
    </location>
</feature>
<dbReference type="InterPro" id="IPR050332">
    <property type="entry name" value="GPCR_2"/>
</dbReference>
<keyword evidence="4 12" id="KW-0812">Transmembrane</keyword>
<organism evidence="15 16">
    <name type="scientific">Pomacea canaliculata</name>
    <name type="common">Golden apple snail</name>
    <dbReference type="NCBI Taxonomy" id="400727"/>
    <lineage>
        <taxon>Eukaryota</taxon>
        <taxon>Metazoa</taxon>
        <taxon>Spiralia</taxon>
        <taxon>Lophotrochozoa</taxon>
        <taxon>Mollusca</taxon>
        <taxon>Gastropoda</taxon>
        <taxon>Caenogastropoda</taxon>
        <taxon>Architaenioglossa</taxon>
        <taxon>Ampullarioidea</taxon>
        <taxon>Ampullariidae</taxon>
        <taxon>Pomacea</taxon>
    </lineage>
</organism>
<feature type="transmembrane region" description="Helical" evidence="12">
    <location>
        <begin position="370"/>
        <end position="389"/>
    </location>
</feature>
<feature type="domain" description="G-protein coupled receptors family 2 profile 1" evidence="13">
    <location>
        <begin position="78"/>
        <end position="160"/>
    </location>
</feature>
<gene>
    <name evidence="15" type="ORF">C0Q70_10437</name>
</gene>
<evidence type="ECO:0000256" key="5">
    <source>
        <dbReference type="ARBA" id="ARBA00022989"/>
    </source>
</evidence>
<dbReference type="Pfam" id="PF00002">
    <property type="entry name" value="7tm_2"/>
    <property type="match status" value="2"/>
</dbReference>
<dbReference type="InterPro" id="IPR017983">
    <property type="entry name" value="GPCR_2_secretin-like_CS"/>
</dbReference>
<comment type="caution">
    <text evidence="15">The sequence shown here is derived from an EMBL/GenBank/DDBJ whole genome shotgun (WGS) entry which is preliminary data.</text>
</comment>
<evidence type="ECO:0000256" key="7">
    <source>
        <dbReference type="ARBA" id="ARBA00023136"/>
    </source>
</evidence>
<keyword evidence="9" id="KW-0325">Glycoprotein</keyword>
<dbReference type="OrthoDB" id="6022368at2759"/>
<dbReference type="InterPro" id="IPR036445">
    <property type="entry name" value="GPCR_2_extracell_dom_sf"/>
</dbReference>
<keyword evidence="6" id="KW-0297">G-protein coupled receptor</keyword>
<feature type="transmembrane region" description="Helical" evidence="12">
    <location>
        <begin position="175"/>
        <end position="196"/>
    </location>
</feature>
<feature type="compositionally biased region" description="Polar residues" evidence="11">
    <location>
        <begin position="458"/>
        <end position="479"/>
    </location>
</feature>
<dbReference type="PROSITE" id="PS50227">
    <property type="entry name" value="G_PROTEIN_RECEP_F2_3"/>
    <property type="match status" value="1"/>
</dbReference>
<feature type="transmembrane region" description="Helical" evidence="12">
    <location>
        <begin position="283"/>
        <end position="302"/>
    </location>
</feature>
<feature type="transmembrane region" description="Helical" evidence="12">
    <location>
        <begin position="322"/>
        <end position="343"/>
    </location>
</feature>
<dbReference type="GO" id="GO:0007188">
    <property type="term" value="P:adenylate cyclase-modulating G protein-coupled receptor signaling pathway"/>
    <property type="evidence" value="ECO:0007669"/>
    <property type="project" value="TreeGrafter"/>
</dbReference>
<proteinExistence type="inferred from homology"/>
<dbReference type="Pfam" id="PF02793">
    <property type="entry name" value="HRM"/>
    <property type="match status" value="1"/>
</dbReference>
<dbReference type="EMBL" id="PZQS01000005">
    <property type="protein sequence ID" value="PVD31159.1"/>
    <property type="molecule type" value="Genomic_DNA"/>
</dbReference>
<dbReference type="GO" id="GO:0005886">
    <property type="term" value="C:plasma membrane"/>
    <property type="evidence" value="ECO:0007669"/>
    <property type="project" value="UniProtKB-SubCell"/>
</dbReference>
<evidence type="ECO:0000256" key="4">
    <source>
        <dbReference type="ARBA" id="ARBA00022692"/>
    </source>
</evidence>
<evidence type="ECO:0000256" key="2">
    <source>
        <dbReference type="ARBA" id="ARBA00005314"/>
    </source>
</evidence>
<evidence type="ECO:0008006" key="17">
    <source>
        <dbReference type="Google" id="ProtNLM"/>
    </source>
</evidence>
<evidence type="ECO:0000256" key="1">
    <source>
        <dbReference type="ARBA" id="ARBA00004651"/>
    </source>
</evidence>
<dbReference type="PANTHER" id="PTHR45620">
    <property type="entry name" value="PDF RECEPTOR-LIKE PROTEIN-RELATED"/>
    <property type="match status" value="1"/>
</dbReference>
<feature type="compositionally biased region" description="Polar residues" evidence="11">
    <location>
        <begin position="546"/>
        <end position="566"/>
    </location>
</feature>
<reference evidence="15 16" key="1">
    <citation type="submission" date="2018-04" db="EMBL/GenBank/DDBJ databases">
        <title>The genome of golden apple snail Pomacea canaliculata provides insight into stress tolerance and invasive adaptation.</title>
        <authorList>
            <person name="Liu C."/>
            <person name="Liu B."/>
            <person name="Ren Y."/>
            <person name="Zhang Y."/>
            <person name="Wang H."/>
            <person name="Li S."/>
            <person name="Jiang F."/>
            <person name="Yin L."/>
            <person name="Zhang G."/>
            <person name="Qian W."/>
            <person name="Fan W."/>
        </authorList>
    </citation>
    <scope>NUCLEOTIDE SEQUENCE [LARGE SCALE GENOMIC DNA]</scope>
    <source>
        <strain evidence="15">SZHN2017</strain>
        <tissue evidence="15">Muscle</tissue>
    </source>
</reference>
<feature type="region of interest" description="Disordered" evidence="11">
    <location>
        <begin position="31"/>
        <end position="53"/>
    </location>
</feature>
<evidence type="ECO:0000256" key="11">
    <source>
        <dbReference type="SAM" id="MobiDB-lite"/>
    </source>
</evidence>
<keyword evidence="7 12" id="KW-0472">Membrane</keyword>
<evidence type="ECO:0000259" key="14">
    <source>
        <dbReference type="PROSITE" id="PS50261"/>
    </source>
</evidence>
<feature type="transmembrane region" description="Helical" evidence="12">
    <location>
        <begin position="208"/>
        <end position="229"/>
    </location>
</feature>
<comment type="subcellular location">
    <subcellularLocation>
        <location evidence="1">Cell membrane</location>
        <topology evidence="1">Multi-pass membrane protein</topology>
    </subcellularLocation>
</comment>
<keyword evidence="10" id="KW-0807">Transducer</keyword>
<accession>A0A2T7PCK9</accession>
<evidence type="ECO:0000313" key="16">
    <source>
        <dbReference type="Proteomes" id="UP000245119"/>
    </source>
</evidence>
<feature type="region of interest" description="Disordered" evidence="11">
    <location>
        <begin position="537"/>
        <end position="566"/>
    </location>
</feature>
<dbReference type="Proteomes" id="UP000245119">
    <property type="component" value="Linkage Group LG5"/>
</dbReference>
<dbReference type="Gene3D" id="1.20.1070.10">
    <property type="entry name" value="Rhodopsin 7-helix transmembrane proteins"/>
    <property type="match status" value="2"/>
</dbReference>
<dbReference type="SMART" id="SM00008">
    <property type="entry name" value="HormR"/>
    <property type="match status" value="1"/>
</dbReference>
<dbReference type="InterPro" id="IPR017981">
    <property type="entry name" value="GPCR_2-like_7TM"/>
</dbReference>
<feature type="domain" description="G-protein coupled receptors family 2 profile 2" evidence="14">
    <location>
        <begin position="173"/>
        <end position="415"/>
    </location>
</feature>
<evidence type="ECO:0000256" key="8">
    <source>
        <dbReference type="ARBA" id="ARBA00023170"/>
    </source>
</evidence>
<dbReference type="PANTHER" id="PTHR45620:SF1">
    <property type="entry name" value="G-PROTEIN COUPLED RECEPTORS FAMILY 2 PROFILE 2 DOMAIN-CONTAINING PROTEIN"/>
    <property type="match status" value="1"/>
</dbReference>
<dbReference type="InterPro" id="IPR001879">
    <property type="entry name" value="GPCR_2_extracellular_dom"/>
</dbReference>
<sequence>MKTKTRQHRDDLSFDLKTSTVKRGANILSGSSLRSAAQEEANDEILSPSSSSMSGVALGQIVGKQHKGTKEEEEKGRLCERGRGTAPFMGRLRCEVTWDNVLCWDLTPAGTIATQSCPGYINLFNKNATATRLCTASGTWWRNPDINGTWSNYTECLRPHIDLSYHTALGDRLRLLYTVGYSISMGTLLIAIIIMLCCRRLHCKSNTLHINLFLAFIMRAFVSFLKDLLFVGNVGFKKDVVVDADGLVRFISDGSRLQHVDPGRGLYLTMLVQSPLVTERKGVRVYVVMGVALYLYDPWVVVKAVLENRYCWNFQHNSGYYWIHRGPGVAVIVINLSLFINIFRKLFMKIRQSSELGASGRAKYRKLGKFILVLIPLFGIMYLVFYVVVPSSFENENNSHNIAYLYLEMTYNSFQVSSPRSPRISACTAILLLERRGKLKGDPTAFFRSYGASSCRKTASASIRSQSPPFASQTRIRTGSLSSQSSEKLSEHLFSASDKRGARGKRSQSFDLEQHPLKPVPEAHHGGQLLRQAIKTNAAQKAALRKQSTAESTSSGENSPLTISTSPTECETKFVFDRNRNSSSSTCL</sequence>
<evidence type="ECO:0000259" key="13">
    <source>
        <dbReference type="PROSITE" id="PS50227"/>
    </source>
</evidence>
<dbReference type="PROSITE" id="PS50261">
    <property type="entry name" value="G_PROTEIN_RECEP_F2_4"/>
    <property type="match status" value="1"/>
</dbReference>